<proteinExistence type="predicted"/>
<dbReference type="AlphaFoldDB" id="A0A382Q0S4"/>
<feature type="non-terminal residue" evidence="1">
    <location>
        <position position="1"/>
    </location>
</feature>
<feature type="non-terminal residue" evidence="1">
    <location>
        <position position="337"/>
    </location>
</feature>
<name>A0A382Q0S4_9ZZZZ</name>
<accession>A0A382Q0S4</accession>
<dbReference type="EMBL" id="UINC01111176">
    <property type="protein sequence ID" value="SVC79194.1"/>
    <property type="molecule type" value="Genomic_DNA"/>
</dbReference>
<gene>
    <name evidence="1" type="ORF">METZ01_LOCUS332048</name>
</gene>
<organism evidence="1">
    <name type="scientific">marine metagenome</name>
    <dbReference type="NCBI Taxonomy" id="408172"/>
    <lineage>
        <taxon>unclassified sequences</taxon>
        <taxon>metagenomes</taxon>
        <taxon>ecological metagenomes</taxon>
    </lineage>
</organism>
<reference evidence="1" key="1">
    <citation type="submission" date="2018-05" db="EMBL/GenBank/DDBJ databases">
        <authorList>
            <person name="Lanie J.A."/>
            <person name="Ng W.-L."/>
            <person name="Kazmierczak K.M."/>
            <person name="Andrzejewski T.M."/>
            <person name="Davidsen T.M."/>
            <person name="Wayne K.J."/>
            <person name="Tettelin H."/>
            <person name="Glass J.I."/>
            <person name="Rusch D."/>
            <person name="Podicherti R."/>
            <person name="Tsui H.-C.T."/>
            <person name="Winkler M.E."/>
        </authorList>
    </citation>
    <scope>NUCLEOTIDE SEQUENCE</scope>
</reference>
<protein>
    <submittedName>
        <fullName evidence="1">Uncharacterized protein</fullName>
    </submittedName>
</protein>
<sequence>LPDPVQPVTPKIFIMCHQDGIEVPCPEDQDEPHPNNPDGLPARDLINERSFDSEIEETKLPDGTILGTYTSGMTPMLLDYIDENEEEVWTFFKTSYSDGGIFGGETMTVSSPKTSYVYHYPTGSITLFTAGQVESGSQPVAIESWTIHQALWGTDTWTQLELNNAPVTTVINEDADGITISAIRETADGVFTIDYHLGAGEELETFISFTNNNPAWDGVPNLEAKSVLVTPAVPFIPAIPEVPEVPAIYFAGNDTTRPAIPAIPAVPEQQGVAAVYSEPSWILSGQPYKFGFVQSIDSITLTTDEYVGYTEHTDVSNVLTFVDHLGIDVKYDFKDSK</sequence>
<evidence type="ECO:0000313" key="1">
    <source>
        <dbReference type="EMBL" id="SVC79194.1"/>
    </source>
</evidence>